<evidence type="ECO:0000313" key="6">
    <source>
        <dbReference type="EMBL" id="TCP24927.1"/>
    </source>
</evidence>
<dbReference type="GO" id="GO:0030145">
    <property type="term" value="F:manganese ion binding"/>
    <property type="evidence" value="ECO:0007669"/>
    <property type="project" value="UniProtKB-UniRule"/>
</dbReference>
<dbReference type="PANTHER" id="PTHR39181">
    <property type="entry name" value="TYROSINE-PROTEIN PHOSPHATASE YWQE"/>
    <property type="match status" value="1"/>
</dbReference>
<comment type="caution">
    <text evidence="6">The sequence shown here is derived from an EMBL/GenBank/DDBJ whole genome shotgun (WGS) entry which is preliminary data.</text>
</comment>
<protein>
    <recommendedName>
        <fullName evidence="5">Tyrosine-protein phosphatase</fullName>
        <ecNumber evidence="5">3.1.3.48</ecNumber>
    </recommendedName>
</protein>
<evidence type="ECO:0000256" key="2">
    <source>
        <dbReference type="ARBA" id="ARBA00022801"/>
    </source>
</evidence>
<evidence type="ECO:0000313" key="7">
    <source>
        <dbReference type="Proteomes" id="UP000295416"/>
    </source>
</evidence>
<name>A0A4R2NSV5_9BACL</name>
<comment type="catalytic activity">
    <reaction evidence="4 5">
        <text>O-phospho-L-tyrosyl-[protein] + H2O = L-tyrosyl-[protein] + phosphate</text>
        <dbReference type="Rhea" id="RHEA:10684"/>
        <dbReference type="Rhea" id="RHEA-COMP:10136"/>
        <dbReference type="Rhea" id="RHEA-COMP:20101"/>
        <dbReference type="ChEBI" id="CHEBI:15377"/>
        <dbReference type="ChEBI" id="CHEBI:43474"/>
        <dbReference type="ChEBI" id="CHEBI:46858"/>
        <dbReference type="ChEBI" id="CHEBI:61978"/>
        <dbReference type="EC" id="3.1.3.48"/>
    </reaction>
</comment>
<sequence length="255" mass="28830">MIDIHCHILPGLDDGPQHEQEALAMGRAADKEGITHIVATPHHRTSKYDNSKDTILAYVNLLNKLFEREQIGVKILPGQETRIYGEMVEGVKQGELLTQNQTGSYLFVEFPAGHVPRYAEQLFYDFQVAGVTPVIVHPERNSDIARNPDILYNLVKNGALAQITAASLTGVMGKKIKKFTQQIVEHNLTHFIASDAHNTTTRPFKLREGYNELCDRFGVGVEFVFKENAELLIEGRMVNRDVPERIKEKRFFGVF</sequence>
<dbReference type="AlphaFoldDB" id="A0A4R2NSV5"/>
<dbReference type="InterPro" id="IPR016667">
    <property type="entry name" value="Caps_polysacc_synth_CpsB/CapC"/>
</dbReference>
<dbReference type="InterPro" id="IPR016195">
    <property type="entry name" value="Pol/histidinol_Pase-like"/>
</dbReference>
<keyword evidence="2 5" id="KW-0378">Hydrolase</keyword>
<keyword evidence="7" id="KW-1185">Reference proteome</keyword>
<organism evidence="6 7">
    <name type="scientific">Scopulibacillus darangshiensis</name>
    <dbReference type="NCBI Taxonomy" id="442528"/>
    <lineage>
        <taxon>Bacteria</taxon>
        <taxon>Bacillati</taxon>
        <taxon>Bacillota</taxon>
        <taxon>Bacilli</taxon>
        <taxon>Bacillales</taxon>
        <taxon>Sporolactobacillaceae</taxon>
        <taxon>Scopulibacillus</taxon>
    </lineage>
</organism>
<dbReference type="Gene3D" id="3.20.20.140">
    <property type="entry name" value="Metal-dependent hydrolases"/>
    <property type="match status" value="1"/>
</dbReference>
<keyword evidence="3 5" id="KW-0904">Protein phosphatase</keyword>
<proteinExistence type="inferred from homology"/>
<dbReference type="EMBL" id="SLXK01000022">
    <property type="protein sequence ID" value="TCP24927.1"/>
    <property type="molecule type" value="Genomic_DNA"/>
</dbReference>
<dbReference type="Proteomes" id="UP000295416">
    <property type="component" value="Unassembled WGS sequence"/>
</dbReference>
<dbReference type="PANTHER" id="PTHR39181:SF1">
    <property type="entry name" value="TYROSINE-PROTEIN PHOSPHATASE YWQE"/>
    <property type="match status" value="1"/>
</dbReference>
<dbReference type="SUPFAM" id="SSF89550">
    <property type="entry name" value="PHP domain-like"/>
    <property type="match status" value="1"/>
</dbReference>
<gene>
    <name evidence="6" type="ORF">EV207_12230</name>
</gene>
<reference evidence="6 7" key="1">
    <citation type="submission" date="2019-03" db="EMBL/GenBank/DDBJ databases">
        <title>Genomic Encyclopedia of Type Strains, Phase IV (KMG-IV): sequencing the most valuable type-strain genomes for metagenomic binning, comparative biology and taxonomic classification.</title>
        <authorList>
            <person name="Goeker M."/>
        </authorList>
    </citation>
    <scope>NUCLEOTIDE SEQUENCE [LARGE SCALE GENOMIC DNA]</scope>
    <source>
        <strain evidence="6 7">DSM 19377</strain>
    </source>
</reference>
<comment type="similarity">
    <text evidence="1 5">Belongs to the metallo-dependent hydrolases superfamily. CpsB/CapC family.</text>
</comment>
<dbReference type="PIRSF" id="PIRSF016557">
    <property type="entry name" value="Caps_synth_CpsB"/>
    <property type="match status" value="1"/>
</dbReference>
<dbReference type="OrthoDB" id="9788539at2"/>
<dbReference type="Pfam" id="PF19567">
    <property type="entry name" value="CpsB_CapC"/>
    <property type="match status" value="1"/>
</dbReference>
<dbReference type="RefSeq" id="WP_132746826.1">
    <property type="nucleotide sequence ID" value="NZ_SLXK01000022.1"/>
</dbReference>
<dbReference type="EC" id="3.1.3.48" evidence="5"/>
<evidence type="ECO:0000256" key="4">
    <source>
        <dbReference type="ARBA" id="ARBA00051722"/>
    </source>
</evidence>
<evidence type="ECO:0000256" key="1">
    <source>
        <dbReference type="ARBA" id="ARBA00005750"/>
    </source>
</evidence>
<evidence type="ECO:0000256" key="5">
    <source>
        <dbReference type="PIRNR" id="PIRNR016557"/>
    </source>
</evidence>
<accession>A0A4R2NSV5</accession>
<evidence type="ECO:0000256" key="3">
    <source>
        <dbReference type="ARBA" id="ARBA00022912"/>
    </source>
</evidence>
<dbReference type="GO" id="GO:0004725">
    <property type="term" value="F:protein tyrosine phosphatase activity"/>
    <property type="evidence" value="ECO:0007669"/>
    <property type="project" value="UniProtKB-UniRule"/>
</dbReference>